<sequence>MSDSDESGITYTAVSSPYEDLSDIRSPRADDHEFLELPYMPEDPYVEAALQAPPSPDYVPGPEEPEQAPLSPD</sequence>
<reference evidence="2" key="2">
    <citation type="submission" date="2022-01" db="EMBL/GenBank/DDBJ databases">
        <authorList>
            <person name="Yamashiro T."/>
            <person name="Shiraishi A."/>
            <person name="Satake H."/>
            <person name="Nakayama K."/>
        </authorList>
    </citation>
    <scope>NUCLEOTIDE SEQUENCE</scope>
</reference>
<keyword evidence="3" id="KW-1185">Reference proteome</keyword>
<proteinExistence type="predicted"/>
<comment type="caution">
    <text evidence="2">The sequence shown here is derived from an EMBL/GenBank/DDBJ whole genome shotgun (WGS) entry which is preliminary data.</text>
</comment>
<gene>
    <name evidence="2" type="ORF">Tco_0802076</name>
</gene>
<name>A0ABQ5A227_9ASTR</name>
<organism evidence="2 3">
    <name type="scientific">Tanacetum coccineum</name>
    <dbReference type="NCBI Taxonomy" id="301880"/>
    <lineage>
        <taxon>Eukaryota</taxon>
        <taxon>Viridiplantae</taxon>
        <taxon>Streptophyta</taxon>
        <taxon>Embryophyta</taxon>
        <taxon>Tracheophyta</taxon>
        <taxon>Spermatophyta</taxon>
        <taxon>Magnoliopsida</taxon>
        <taxon>eudicotyledons</taxon>
        <taxon>Gunneridae</taxon>
        <taxon>Pentapetalae</taxon>
        <taxon>asterids</taxon>
        <taxon>campanulids</taxon>
        <taxon>Asterales</taxon>
        <taxon>Asteraceae</taxon>
        <taxon>Asteroideae</taxon>
        <taxon>Anthemideae</taxon>
        <taxon>Anthemidinae</taxon>
        <taxon>Tanacetum</taxon>
    </lineage>
</organism>
<protein>
    <submittedName>
        <fullName evidence="2">Uncharacterized protein</fullName>
    </submittedName>
</protein>
<evidence type="ECO:0000313" key="3">
    <source>
        <dbReference type="Proteomes" id="UP001151760"/>
    </source>
</evidence>
<dbReference type="Proteomes" id="UP001151760">
    <property type="component" value="Unassembled WGS sequence"/>
</dbReference>
<evidence type="ECO:0000313" key="2">
    <source>
        <dbReference type="EMBL" id="GJS95108.1"/>
    </source>
</evidence>
<feature type="region of interest" description="Disordered" evidence="1">
    <location>
        <begin position="1"/>
        <end position="29"/>
    </location>
</feature>
<accession>A0ABQ5A227</accession>
<evidence type="ECO:0000256" key="1">
    <source>
        <dbReference type="SAM" id="MobiDB-lite"/>
    </source>
</evidence>
<feature type="region of interest" description="Disordered" evidence="1">
    <location>
        <begin position="50"/>
        <end position="73"/>
    </location>
</feature>
<dbReference type="EMBL" id="BQNB010011783">
    <property type="protein sequence ID" value="GJS95108.1"/>
    <property type="molecule type" value="Genomic_DNA"/>
</dbReference>
<reference evidence="2" key="1">
    <citation type="journal article" date="2022" name="Int. J. Mol. Sci.">
        <title>Draft Genome of Tanacetum Coccineum: Genomic Comparison of Closely Related Tanacetum-Family Plants.</title>
        <authorList>
            <person name="Yamashiro T."/>
            <person name="Shiraishi A."/>
            <person name="Nakayama K."/>
            <person name="Satake H."/>
        </authorList>
    </citation>
    <scope>NUCLEOTIDE SEQUENCE</scope>
</reference>